<dbReference type="OrthoDB" id="1673646at2"/>
<feature type="domain" description="BLUF" evidence="3">
    <location>
        <begin position="1"/>
        <end position="55"/>
    </location>
</feature>
<dbReference type="CDD" id="cd01948">
    <property type="entry name" value="EAL"/>
    <property type="match status" value="1"/>
</dbReference>
<evidence type="ECO:0000259" key="3">
    <source>
        <dbReference type="PROSITE" id="PS50925"/>
    </source>
</evidence>
<dbReference type="SMART" id="SM01034">
    <property type="entry name" value="BLUF"/>
    <property type="match status" value="1"/>
</dbReference>
<dbReference type="SUPFAM" id="SSF141868">
    <property type="entry name" value="EAL domain-like"/>
    <property type="match status" value="1"/>
</dbReference>
<evidence type="ECO:0000256" key="1">
    <source>
        <dbReference type="SAM" id="MobiDB-lite"/>
    </source>
</evidence>
<sequence>MLLYAEGDFFQVIEGHPDTVEELFKKISADERHGKVTVIIREPIAQRSFADWTMGYADLSAEEAESAIGVNDFFSKGNSLGDLTEGRAKKLLSAFKQGRWRSQIHGKKSPSATPARRESTSKPDAPAFSYAFQPIVNASTGNIFSYEALVRGPNNEPAGEVLGKLTGSDQYKFDEHSRTLAIEMAAKLGIDTRLNLNMMPRSIEFSSTALTSVVETAKEVGIEPNRIVLEILENEIINNVDRFREEVESYRIHGINFAIDDFGAGYAGLNLLADFQPDIIKLDMALVRGIESNGPRQAIVRGLTRTCMDLGIDIIAEGIETQDEFLWLRNEGVELFQGLLLAGPAFEQLAVSFSLPEQ</sequence>
<feature type="domain" description="EAL" evidence="2">
    <location>
        <begin position="109"/>
        <end position="358"/>
    </location>
</feature>
<dbReference type="GO" id="GO:0071949">
    <property type="term" value="F:FAD binding"/>
    <property type="evidence" value="ECO:0007669"/>
    <property type="project" value="InterPro"/>
</dbReference>
<accession>A0A5P9NKC6</accession>
<protein>
    <submittedName>
        <fullName evidence="4">Diguanylate phosphodiesterase</fullName>
    </submittedName>
</protein>
<dbReference type="PANTHER" id="PTHR33121">
    <property type="entry name" value="CYCLIC DI-GMP PHOSPHODIESTERASE PDEF"/>
    <property type="match status" value="1"/>
</dbReference>
<dbReference type="GO" id="GO:0071111">
    <property type="term" value="F:cyclic-guanylate-specific phosphodiesterase activity"/>
    <property type="evidence" value="ECO:0007669"/>
    <property type="project" value="InterPro"/>
</dbReference>
<dbReference type="InterPro" id="IPR050706">
    <property type="entry name" value="Cyclic-di-GMP_PDE-like"/>
</dbReference>
<dbReference type="KEGG" id="halc:EY643_11875"/>
<dbReference type="InterPro" id="IPR036046">
    <property type="entry name" value="Acylphosphatase-like_dom_sf"/>
</dbReference>
<dbReference type="InterPro" id="IPR007024">
    <property type="entry name" value="BLUF_domain"/>
</dbReference>
<evidence type="ECO:0000313" key="5">
    <source>
        <dbReference type="Proteomes" id="UP000326287"/>
    </source>
</evidence>
<proteinExistence type="predicted"/>
<dbReference type="Gene3D" id="3.30.70.100">
    <property type="match status" value="1"/>
</dbReference>
<dbReference type="SUPFAM" id="SSF54975">
    <property type="entry name" value="Acylphosphatase/BLUF domain-like"/>
    <property type="match status" value="1"/>
</dbReference>
<reference evidence="4 5" key="1">
    <citation type="submission" date="2019-02" db="EMBL/GenBank/DDBJ databases">
        <authorList>
            <person name="Li S.-H."/>
        </authorList>
    </citation>
    <scope>NUCLEOTIDE SEQUENCE [LARGE SCALE GENOMIC DNA]</scope>
    <source>
        <strain evidence="4 5">IMCC14385</strain>
    </source>
</reference>
<dbReference type="AlphaFoldDB" id="A0A5P9NKC6"/>
<dbReference type="PROSITE" id="PS50883">
    <property type="entry name" value="EAL"/>
    <property type="match status" value="1"/>
</dbReference>
<dbReference type="Gene3D" id="3.20.20.450">
    <property type="entry name" value="EAL domain"/>
    <property type="match status" value="1"/>
</dbReference>
<dbReference type="GO" id="GO:0009882">
    <property type="term" value="F:blue light photoreceptor activity"/>
    <property type="evidence" value="ECO:0007669"/>
    <property type="project" value="InterPro"/>
</dbReference>
<dbReference type="InterPro" id="IPR035919">
    <property type="entry name" value="EAL_sf"/>
</dbReference>
<dbReference type="Pfam" id="PF00563">
    <property type="entry name" value="EAL"/>
    <property type="match status" value="1"/>
</dbReference>
<dbReference type="EMBL" id="CP036422">
    <property type="protein sequence ID" value="QFU76301.1"/>
    <property type="molecule type" value="Genomic_DNA"/>
</dbReference>
<dbReference type="PANTHER" id="PTHR33121:SF15">
    <property type="entry name" value="BLUE LIGHT- AND TEMPERATURE-REGULATED ANTIREPRESSOR BLUF"/>
    <property type="match status" value="1"/>
</dbReference>
<dbReference type="SMART" id="SM00052">
    <property type="entry name" value="EAL"/>
    <property type="match status" value="1"/>
</dbReference>
<keyword evidence="5" id="KW-1185">Reference proteome</keyword>
<dbReference type="InterPro" id="IPR001633">
    <property type="entry name" value="EAL_dom"/>
</dbReference>
<evidence type="ECO:0000313" key="4">
    <source>
        <dbReference type="EMBL" id="QFU76301.1"/>
    </source>
</evidence>
<feature type="region of interest" description="Disordered" evidence="1">
    <location>
        <begin position="103"/>
        <end position="123"/>
    </location>
</feature>
<organism evidence="4 5">
    <name type="scientific">Halioglobus maricola</name>
    <dbReference type="NCBI Taxonomy" id="2601894"/>
    <lineage>
        <taxon>Bacteria</taxon>
        <taxon>Pseudomonadati</taxon>
        <taxon>Pseudomonadota</taxon>
        <taxon>Gammaproteobacteria</taxon>
        <taxon>Cellvibrionales</taxon>
        <taxon>Halieaceae</taxon>
        <taxon>Halioglobus</taxon>
    </lineage>
</organism>
<dbReference type="Proteomes" id="UP000326287">
    <property type="component" value="Chromosome"/>
</dbReference>
<evidence type="ECO:0000259" key="2">
    <source>
        <dbReference type="PROSITE" id="PS50883"/>
    </source>
</evidence>
<dbReference type="PROSITE" id="PS50925">
    <property type="entry name" value="BLUF"/>
    <property type="match status" value="1"/>
</dbReference>
<name>A0A5P9NKC6_9GAMM</name>
<gene>
    <name evidence="4" type="ORF">EY643_11875</name>
</gene>
<dbReference type="Pfam" id="PF04940">
    <property type="entry name" value="BLUF"/>
    <property type="match status" value="1"/>
</dbReference>